<name>A0A7V8JTA9_9BURK</name>
<evidence type="ECO:0000256" key="1">
    <source>
        <dbReference type="SAM" id="MobiDB-lite"/>
    </source>
</evidence>
<dbReference type="AlphaFoldDB" id="A0A7V8JTA9"/>
<accession>A0A7V8JTA9</accession>
<protein>
    <submittedName>
        <fullName evidence="2">Uncharacterized protein</fullName>
    </submittedName>
</protein>
<comment type="caution">
    <text evidence="2">The sequence shown here is derived from an EMBL/GenBank/DDBJ whole genome shotgun (WGS) entry which is preliminary data.</text>
</comment>
<evidence type="ECO:0000313" key="3">
    <source>
        <dbReference type="Proteomes" id="UP000462435"/>
    </source>
</evidence>
<proteinExistence type="predicted"/>
<dbReference type="EMBL" id="WNDX01000129">
    <property type="protein sequence ID" value="KAF1041295.1"/>
    <property type="molecule type" value="Genomic_DNA"/>
</dbReference>
<organism evidence="2 3">
    <name type="scientific">Herbaspirillum frisingense</name>
    <dbReference type="NCBI Taxonomy" id="92645"/>
    <lineage>
        <taxon>Bacteria</taxon>
        <taxon>Pseudomonadati</taxon>
        <taxon>Pseudomonadota</taxon>
        <taxon>Betaproteobacteria</taxon>
        <taxon>Burkholderiales</taxon>
        <taxon>Oxalobacteraceae</taxon>
        <taxon>Herbaspirillum</taxon>
    </lineage>
</organism>
<feature type="region of interest" description="Disordered" evidence="1">
    <location>
        <begin position="58"/>
        <end position="85"/>
    </location>
</feature>
<reference evidence="3" key="1">
    <citation type="journal article" date="2020" name="MBio">
        <title>Horizontal gene transfer to a defensive symbiont with a reduced genome amongst a multipartite beetle microbiome.</title>
        <authorList>
            <person name="Waterworth S.C."/>
            <person name="Florez L.V."/>
            <person name="Rees E.R."/>
            <person name="Hertweck C."/>
            <person name="Kaltenpoth M."/>
            <person name="Kwan J.C."/>
        </authorList>
    </citation>
    <scope>NUCLEOTIDE SEQUENCE [LARGE SCALE GENOMIC DNA]</scope>
</reference>
<dbReference type="Proteomes" id="UP000462435">
    <property type="component" value="Unassembled WGS sequence"/>
</dbReference>
<sequence length="85" mass="9678">MDKTDRQREQYAQELQARFADYKRWAMDNWPVREQALTDAAFVAAERELALMTGAMLHPGRKSGALPADGKQEAQFEDVTPAPWP</sequence>
<evidence type="ECO:0000313" key="2">
    <source>
        <dbReference type="EMBL" id="KAF1041295.1"/>
    </source>
</evidence>
<gene>
    <name evidence="2" type="ORF">GAK35_03419</name>
</gene>